<proteinExistence type="predicted"/>
<evidence type="ECO:0000256" key="1">
    <source>
        <dbReference type="SAM" id="MobiDB-lite"/>
    </source>
</evidence>
<name>A0ABR1AJN7_POLSC</name>
<sequence length="131" mass="14932">MFCSYVSCLESYHSKVVDKDKAVHRTEDNPRKDEKKPRRKGPKNRIYVTKAFVRYTKTRNSSKWRDSSFGLLVFPSDIANISTTAMETSGSCCGIRDLFGFEISHGSVLLSTWTVDVGQLRAKLKKRFSTV</sequence>
<feature type="region of interest" description="Disordered" evidence="1">
    <location>
        <begin position="21"/>
        <end position="44"/>
    </location>
</feature>
<gene>
    <name evidence="2" type="ORF">RUM44_001231</name>
</gene>
<evidence type="ECO:0000313" key="2">
    <source>
        <dbReference type="EMBL" id="KAK6621424.1"/>
    </source>
</evidence>
<keyword evidence="3" id="KW-1185">Reference proteome</keyword>
<evidence type="ECO:0000313" key="3">
    <source>
        <dbReference type="Proteomes" id="UP001359485"/>
    </source>
</evidence>
<organism evidence="2 3">
    <name type="scientific">Polyplax serrata</name>
    <name type="common">Common mouse louse</name>
    <dbReference type="NCBI Taxonomy" id="468196"/>
    <lineage>
        <taxon>Eukaryota</taxon>
        <taxon>Metazoa</taxon>
        <taxon>Ecdysozoa</taxon>
        <taxon>Arthropoda</taxon>
        <taxon>Hexapoda</taxon>
        <taxon>Insecta</taxon>
        <taxon>Pterygota</taxon>
        <taxon>Neoptera</taxon>
        <taxon>Paraneoptera</taxon>
        <taxon>Psocodea</taxon>
        <taxon>Troctomorpha</taxon>
        <taxon>Phthiraptera</taxon>
        <taxon>Anoplura</taxon>
        <taxon>Polyplacidae</taxon>
        <taxon>Polyplax</taxon>
    </lineage>
</organism>
<feature type="compositionally biased region" description="Basic and acidic residues" evidence="1">
    <location>
        <begin position="21"/>
        <end position="36"/>
    </location>
</feature>
<reference evidence="2 3" key="1">
    <citation type="submission" date="2023-09" db="EMBL/GenBank/DDBJ databases">
        <title>Genomes of two closely related lineages of the louse Polyplax serrata with different host specificities.</title>
        <authorList>
            <person name="Martinu J."/>
            <person name="Tarabai H."/>
            <person name="Stefka J."/>
            <person name="Hypsa V."/>
        </authorList>
    </citation>
    <scope>NUCLEOTIDE SEQUENCE [LARGE SCALE GENOMIC DNA]</scope>
    <source>
        <strain evidence="2">98ZLc_SE</strain>
    </source>
</reference>
<dbReference type="Proteomes" id="UP001359485">
    <property type="component" value="Unassembled WGS sequence"/>
</dbReference>
<protein>
    <submittedName>
        <fullName evidence="2">Uncharacterized protein</fullName>
    </submittedName>
</protein>
<comment type="caution">
    <text evidence="2">The sequence shown here is derived from an EMBL/GenBank/DDBJ whole genome shotgun (WGS) entry which is preliminary data.</text>
</comment>
<accession>A0ABR1AJN7</accession>
<dbReference type="EMBL" id="JAWJWF010000047">
    <property type="protein sequence ID" value="KAK6621424.1"/>
    <property type="molecule type" value="Genomic_DNA"/>
</dbReference>